<name>A0A2K1XYB3_POPTR</name>
<dbReference type="Proteomes" id="UP000006729">
    <property type="component" value="Chromosome 14"/>
</dbReference>
<feature type="domain" description="DUF4283" evidence="2">
    <location>
        <begin position="72"/>
        <end position="149"/>
    </location>
</feature>
<dbReference type="InterPro" id="IPR025558">
    <property type="entry name" value="DUF4283"/>
</dbReference>
<evidence type="ECO:0000256" key="1">
    <source>
        <dbReference type="SAM" id="MobiDB-lite"/>
    </source>
</evidence>
<evidence type="ECO:0000313" key="3">
    <source>
        <dbReference type="EMBL" id="PNT05777.1"/>
    </source>
</evidence>
<dbReference type="InterPro" id="IPR040256">
    <property type="entry name" value="At4g02000-like"/>
</dbReference>
<accession>A0A2K1XYB3</accession>
<feature type="region of interest" description="Disordered" evidence="1">
    <location>
        <begin position="1"/>
        <end position="25"/>
    </location>
</feature>
<dbReference type="EMBL" id="CM009303">
    <property type="protein sequence ID" value="PNT05777.1"/>
    <property type="molecule type" value="Genomic_DNA"/>
</dbReference>
<evidence type="ECO:0000259" key="2">
    <source>
        <dbReference type="Pfam" id="PF14111"/>
    </source>
</evidence>
<organism evidence="3 4">
    <name type="scientific">Populus trichocarpa</name>
    <name type="common">Western balsam poplar</name>
    <name type="synonym">Populus balsamifera subsp. trichocarpa</name>
    <dbReference type="NCBI Taxonomy" id="3694"/>
    <lineage>
        <taxon>Eukaryota</taxon>
        <taxon>Viridiplantae</taxon>
        <taxon>Streptophyta</taxon>
        <taxon>Embryophyta</taxon>
        <taxon>Tracheophyta</taxon>
        <taxon>Spermatophyta</taxon>
        <taxon>Magnoliopsida</taxon>
        <taxon>eudicotyledons</taxon>
        <taxon>Gunneridae</taxon>
        <taxon>Pentapetalae</taxon>
        <taxon>rosids</taxon>
        <taxon>fabids</taxon>
        <taxon>Malpighiales</taxon>
        <taxon>Salicaceae</taxon>
        <taxon>Saliceae</taxon>
        <taxon>Populus</taxon>
    </lineage>
</organism>
<gene>
    <name evidence="3" type="ORF">POPTR_014G194000</name>
</gene>
<keyword evidence="4" id="KW-1185">Reference proteome</keyword>
<reference evidence="3 4" key="1">
    <citation type="journal article" date="2006" name="Science">
        <title>The genome of black cottonwood, Populus trichocarpa (Torr. &amp; Gray).</title>
        <authorList>
            <person name="Tuskan G.A."/>
            <person name="Difazio S."/>
            <person name="Jansson S."/>
            <person name="Bohlmann J."/>
            <person name="Grigoriev I."/>
            <person name="Hellsten U."/>
            <person name="Putnam N."/>
            <person name="Ralph S."/>
            <person name="Rombauts S."/>
            <person name="Salamov A."/>
            <person name="Schein J."/>
            <person name="Sterck L."/>
            <person name="Aerts A."/>
            <person name="Bhalerao R.R."/>
            <person name="Bhalerao R.P."/>
            <person name="Blaudez D."/>
            <person name="Boerjan W."/>
            <person name="Brun A."/>
            <person name="Brunner A."/>
            <person name="Busov V."/>
            <person name="Campbell M."/>
            <person name="Carlson J."/>
            <person name="Chalot M."/>
            <person name="Chapman J."/>
            <person name="Chen G.L."/>
            <person name="Cooper D."/>
            <person name="Coutinho P.M."/>
            <person name="Couturier J."/>
            <person name="Covert S."/>
            <person name="Cronk Q."/>
            <person name="Cunningham R."/>
            <person name="Davis J."/>
            <person name="Degroeve S."/>
            <person name="Dejardin A."/>
            <person name="Depamphilis C."/>
            <person name="Detter J."/>
            <person name="Dirks B."/>
            <person name="Dubchak I."/>
            <person name="Duplessis S."/>
            <person name="Ehlting J."/>
            <person name="Ellis B."/>
            <person name="Gendler K."/>
            <person name="Goodstein D."/>
            <person name="Gribskov M."/>
            <person name="Grimwood J."/>
            <person name="Groover A."/>
            <person name="Gunter L."/>
            <person name="Hamberger B."/>
            <person name="Heinze B."/>
            <person name="Helariutta Y."/>
            <person name="Henrissat B."/>
            <person name="Holligan D."/>
            <person name="Holt R."/>
            <person name="Huang W."/>
            <person name="Islam-Faridi N."/>
            <person name="Jones S."/>
            <person name="Jones-Rhoades M."/>
            <person name="Jorgensen R."/>
            <person name="Joshi C."/>
            <person name="Kangasjarvi J."/>
            <person name="Karlsson J."/>
            <person name="Kelleher C."/>
            <person name="Kirkpatrick R."/>
            <person name="Kirst M."/>
            <person name="Kohler A."/>
            <person name="Kalluri U."/>
            <person name="Larimer F."/>
            <person name="Leebens-Mack J."/>
            <person name="Leple J.C."/>
            <person name="Locascio P."/>
            <person name="Lou Y."/>
            <person name="Lucas S."/>
            <person name="Martin F."/>
            <person name="Montanini B."/>
            <person name="Napoli C."/>
            <person name="Nelson D.R."/>
            <person name="Nelson C."/>
            <person name="Nieminen K."/>
            <person name="Nilsson O."/>
            <person name="Pereda V."/>
            <person name="Peter G."/>
            <person name="Philippe R."/>
            <person name="Pilate G."/>
            <person name="Poliakov A."/>
            <person name="Razumovskaya J."/>
            <person name="Richardson P."/>
            <person name="Rinaldi C."/>
            <person name="Ritland K."/>
            <person name="Rouze P."/>
            <person name="Ryaboy D."/>
            <person name="Schmutz J."/>
            <person name="Schrader J."/>
            <person name="Segerman B."/>
            <person name="Shin H."/>
            <person name="Siddiqui A."/>
            <person name="Sterky F."/>
            <person name="Terry A."/>
            <person name="Tsai C.J."/>
            <person name="Uberbacher E."/>
            <person name="Unneberg P."/>
            <person name="Vahala J."/>
            <person name="Wall K."/>
            <person name="Wessler S."/>
            <person name="Yang G."/>
            <person name="Yin T."/>
            <person name="Douglas C."/>
            <person name="Marra M."/>
            <person name="Sandberg G."/>
            <person name="Van de Peer Y."/>
            <person name="Rokhsar D."/>
        </authorList>
    </citation>
    <scope>NUCLEOTIDE SEQUENCE [LARGE SCALE GENOMIC DNA]</scope>
    <source>
        <strain evidence="4">cv. Nisqually</strain>
    </source>
</reference>
<proteinExistence type="predicted"/>
<evidence type="ECO:0000313" key="4">
    <source>
        <dbReference type="Proteomes" id="UP000006729"/>
    </source>
</evidence>
<dbReference type="Pfam" id="PF14111">
    <property type="entry name" value="DUF4283"/>
    <property type="match status" value="1"/>
</dbReference>
<dbReference type="PANTHER" id="PTHR31286">
    <property type="entry name" value="GLYCINE-RICH CELL WALL STRUCTURAL PROTEIN 1.8-LIKE"/>
    <property type="match status" value="1"/>
</dbReference>
<dbReference type="InParanoid" id="A0A2K1XYB3"/>
<protein>
    <recommendedName>
        <fullName evidence="2">DUF4283 domain-containing protein</fullName>
    </recommendedName>
</protein>
<dbReference type="PANTHER" id="PTHR31286:SF180">
    <property type="entry name" value="OS10G0362600 PROTEIN"/>
    <property type="match status" value="1"/>
</dbReference>
<sequence>MPSSLTFGCREPAPSSVAGNPLSAPSNSQWRDLFFSNRSTVSYTKLQNFSLNHLSKTYAISPEDIQPKFEIWNFCVVGYVSGKSPGYRALNSIISNVWKCEATLTIHDSGWLVYRFKTEEDELTVLQGGPYLVYGRPLVLRPMAKFFHFSSEEMSRVPVWVKFPNLPLCCWSPCDQLTSTLSRMSYARVLVEIDLLEELRHSVEISLPEGLTLHQKVVYETLPKYCNFCHVFGHTRLLCPKATATIKTVPCNQPQAQDVQADKGAVFSRVGPQPPVPSPPPQVQCHSQDHDIPVTKIQQAAQGEGGGCI</sequence>
<dbReference type="AlphaFoldDB" id="A0A2K1XYB3"/>